<dbReference type="PROSITE" id="PS50157">
    <property type="entry name" value="ZINC_FINGER_C2H2_2"/>
    <property type="match status" value="4"/>
</dbReference>
<comment type="caution">
    <text evidence="8">The sequence shown here is derived from an EMBL/GenBank/DDBJ whole genome shotgun (WGS) entry which is preliminary data.</text>
</comment>
<dbReference type="SMART" id="SM00355">
    <property type="entry name" value="ZnF_C2H2"/>
    <property type="match status" value="4"/>
</dbReference>
<dbReference type="Proteomes" id="UP000708208">
    <property type="component" value="Unassembled WGS sequence"/>
</dbReference>
<name>A0A8J2J8Z3_9HEXA</name>
<dbReference type="GO" id="GO:0010604">
    <property type="term" value="P:positive regulation of macromolecule metabolic process"/>
    <property type="evidence" value="ECO:0007669"/>
    <property type="project" value="UniProtKB-ARBA"/>
</dbReference>
<organism evidence="8 9">
    <name type="scientific">Allacma fusca</name>
    <dbReference type="NCBI Taxonomy" id="39272"/>
    <lineage>
        <taxon>Eukaryota</taxon>
        <taxon>Metazoa</taxon>
        <taxon>Ecdysozoa</taxon>
        <taxon>Arthropoda</taxon>
        <taxon>Hexapoda</taxon>
        <taxon>Collembola</taxon>
        <taxon>Symphypleona</taxon>
        <taxon>Sminthuridae</taxon>
        <taxon>Allacma</taxon>
    </lineage>
</organism>
<feature type="region of interest" description="Disordered" evidence="6">
    <location>
        <begin position="881"/>
        <end position="903"/>
    </location>
</feature>
<reference evidence="8" key="1">
    <citation type="submission" date="2021-06" db="EMBL/GenBank/DDBJ databases">
        <authorList>
            <person name="Hodson N. C."/>
            <person name="Mongue J. A."/>
            <person name="Jaron S. K."/>
        </authorList>
    </citation>
    <scope>NUCLEOTIDE SEQUENCE</scope>
</reference>
<evidence type="ECO:0000256" key="5">
    <source>
        <dbReference type="PROSITE-ProRule" id="PRU00042"/>
    </source>
</evidence>
<evidence type="ECO:0000259" key="7">
    <source>
        <dbReference type="PROSITE" id="PS50157"/>
    </source>
</evidence>
<dbReference type="InterPro" id="IPR050329">
    <property type="entry name" value="GLI_C2H2-zinc-finger"/>
</dbReference>
<dbReference type="GO" id="GO:0008270">
    <property type="term" value="F:zinc ion binding"/>
    <property type="evidence" value="ECO:0007669"/>
    <property type="project" value="UniProtKB-KW"/>
</dbReference>
<evidence type="ECO:0000256" key="4">
    <source>
        <dbReference type="ARBA" id="ARBA00022833"/>
    </source>
</evidence>
<evidence type="ECO:0000256" key="2">
    <source>
        <dbReference type="ARBA" id="ARBA00022737"/>
    </source>
</evidence>
<evidence type="ECO:0000256" key="1">
    <source>
        <dbReference type="ARBA" id="ARBA00022723"/>
    </source>
</evidence>
<dbReference type="AlphaFoldDB" id="A0A8J2J8Z3"/>
<proteinExistence type="predicted"/>
<feature type="region of interest" description="Disordered" evidence="6">
    <location>
        <begin position="686"/>
        <end position="705"/>
    </location>
</feature>
<gene>
    <name evidence="8" type="ORF">AFUS01_LOCUS2822</name>
</gene>
<feature type="region of interest" description="Disordered" evidence="6">
    <location>
        <begin position="220"/>
        <end position="248"/>
    </location>
</feature>
<dbReference type="PANTHER" id="PTHR19818">
    <property type="entry name" value="ZINC FINGER PROTEIN ZIC AND GLI"/>
    <property type="match status" value="1"/>
</dbReference>
<protein>
    <recommendedName>
        <fullName evidence="7">C2H2-type domain-containing protein</fullName>
    </recommendedName>
</protein>
<dbReference type="OrthoDB" id="2687452at2759"/>
<keyword evidence="1" id="KW-0479">Metal-binding</keyword>
<evidence type="ECO:0000313" key="9">
    <source>
        <dbReference type="Proteomes" id="UP000708208"/>
    </source>
</evidence>
<dbReference type="InterPro" id="IPR013087">
    <property type="entry name" value="Znf_C2H2_type"/>
</dbReference>
<evidence type="ECO:0000313" key="8">
    <source>
        <dbReference type="EMBL" id="CAG7681506.1"/>
    </source>
</evidence>
<keyword evidence="9" id="KW-1185">Reference proteome</keyword>
<accession>A0A8J2J8Z3</accession>
<evidence type="ECO:0000256" key="6">
    <source>
        <dbReference type="SAM" id="MobiDB-lite"/>
    </source>
</evidence>
<dbReference type="GO" id="GO:0000978">
    <property type="term" value="F:RNA polymerase II cis-regulatory region sequence-specific DNA binding"/>
    <property type="evidence" value="ECO:0007669"/>
    <property type="project" value="TreeGrafter"/>
</dbReference>
<feature type="compositionally biased region" description="Low complexity" evidence="6">
    <location>
        <begin position="578"/>
        <end position="589"/>
    </location>
</feature>
<evidence type="ECO:0000256" key="3">
    <source>
        <dbReference type="ARBA" id="ARBA00022771"/>
    </source>
</evidence>
<feature type="domain" description="C2H2-type" evidence="7">
    <location>
        <begin position="853"/>
        <end position="882"/>
    </location>
</feature>
<dbReference type="PANTHER" id="PTHR19818:SF139">
    <property type="entry name" value="PAIR-RULE PROTEIN ODD-PAIRED"/>
    <property type="match status" value="1"/>
</dbReference>
<feature type="region of interest" description="Disordered" evidence="6">
    <location>
        <begin position="988"/>
        <end position="1008"/>
    </location>
</feature>
<feature type="region of interest" description="Disordered" evidence="6">
    <location>
        <begin position="146"/>
        <end position="179"/>
    </location>
</feature>
<feature type="domain" description="C2H2-type" evidence="7">
    <location>
        <begin position="907"/>
        <end position="934"/>
    </location>
</feature>
<dbReference type="PROSITE" id="PS00028">
    <property type="entry name" value="ZINC_FINGER_C2H2_1"/>
    <property type="match status" value="3"/>
</dbReference>
<feature type="region of interest" description="Disordered" evidence="6">
    <location>
        <begin position="570"/>
        <end position="594"/>
    </location>
</feature>
<keyword evidence="4" id="KW-0862">Zinc</keyword>
<keyword evidence="3 5" id="KW-0863">Zinc-finger</keyword>
<dbReference type="GO" id="GO:0005634">
    <property type="term" value="C:nucleus"/>
    <property type="evidence" value="ECO:0007669"/>
    <property type="project" value="UniProtKB-ARBA"/>
</dbReference>
<feature type="compositionally biased region" description="Polar residues" evidence="6">
    <location>
        <begin position="148"/>
        <end position="172"/>
    </location>
</feature>
<dbReference type="GO" id="GO:0000981">
    <property type="term" value="F:DNA-binding transcription factor activity, RNA polymerase II-specific"/>
    <property type="evidence" value="ECO:0007669"/>
    <property type="project" value="TreeGrafter"/>
</dbReference>
<sequence>MMEEVVSTFPNPKDEDDLELLQQFLIPDKDINEKIDNKCLVCLGRIVTDPGDIGKLQVELLQDLVKVFEISVAPFQSDLPSYLFCSACTGQIVDAVDLLGKIQSLYNDFEVIKRSLQSSLLGKWVDDNESGEDAVEQVRKTLVLGLSKNDTPTDANNSFSRLQMDQDPSSLSVRPDGDGDLDESNSLDILFPSITFNEDTLKERLRSAESSAKLFDVEARAEGDEGYQPEGADPGGEVPTTHIGTGLPGRRVTLQIGTKTSPVSESKPHRYYYNKEKKLVGFACLLCGRTMIREDYYTDSGEYQFKCFLDCCDKVLENFENLVDHHETSCLPMPQELNPKKRKVVASTRSGKITNISTATKNPDLVQSCPKSGSRVYDQNKKLISFTCSFCRRILLKEDYLTEEGKFIFKCFPDCCEKIIDNFNNLVTHHKSFCPSKPEQLYTKRRRCTKRSTVKSSADSKNILHAKRKSDGDYDLEDVKDKSLDILYPSISLTEDGANKRLRSATNPVKLDVESVEKSEAVEVYQCGDRAKINPNEEIPSPSHTKDFPNLVDSHEESFLDTTPDLLHENKEARGMPNSNGTSTVGTNNPHEQLKCKKSGTRVYDQNKKLASFTCPFCQRILLKEDYSTEGGAFIFKCFPDCCNKITDNFSNLVTHHESFCPSKPEQLHSKKRRITKTSVKVSHIGSSSVKKEEGHPSVKRMRKNPLNSNSALKADRVMVSKTGHRVYDSTNKLFSFGCPFCRKMLMREDYSTGTGKYVFKCLPECCGKTTNHFSNLVNHHESCCPSKPKQLYSKNRQKNKKKWKPPPTQKRVSMKQGFKYNAAHLVVGFKCPCCEKELVSSDFQTDDGNWIFKCRFESCGKVTNNFVNLAYHHGAHCLSRRKSTPTKSSSEKSNTVGTSPGSEKPFACTRCPCKYKVEKDLKFHMRLHYDEERTLKCTVCSKSFEGRTKLAEHRRTHRAEYKSCSSCPKVFLNQEDLDSHIAQDHNNTTQLSKGQAEPDSPHLQDMS</sequence>
<feature type="domain" description="C2H2-type" evidence="7">
    <location>
        <begin position="936"/>
        <end position="963"/>
    </location>
</feature>
<dbReference type="EMBL" id="CAJVCH010016503">
    <property type="protein sequence ID" value="CAG7681506.1"/>
    <property type="molecule type" value="Genomic_DNA"/>
</dbReference>
<feature type="domain" description="C2H2-type" evidence="7">
    <location>
        <begin position="963"/>
        <end position="991"/>
    </location>
</feature>
<feature type="region of interest" description="Disordered" evidence="6">
    <location>
        <begin position="532"/>
        <end position="551"/>
    </location>
</feature>
<keyword evidence="2" id="KW-0677">Repeat</keyword>